<evidence type="ECO:0000256" key="5">
    <source>
        <dbReference type="ARBA" id="ARBA00023163"/>
    </source>
</evidence>
<dbReference type="Gene3D" id="1.10.20.10">
    <property type="entry name" value="Histone, subunit A"/>
    <property type="match status" value="1"/>
</dbReference>
<dbReference type="GO" id="GO:0046982">
    <property type="term" value="F:protein heterodimerization activity"/>
    <property type="evidence" value="ECO:0007669"/>
    <property type="project" value="InterPro"/>
</dbReference>
<dbReference type="PANTHER" id="PTHR47343:SF1">
    <property type="entry name" value="TRANSCRIPTIONAL ACTIVATOR SPT7"/>
    <property type="match status" value="1"/>
</dbReference>
<dbReference type="PRINTS" id="PR00503">
    <property type="entry name" value="BROMODOMAIN"/>
</dbReference>
<dbReference type="GO" id="GO:0005198">
    <property type="term" value="F:structural molecule activity"/>
    <property type="evidence" value="ECO:0007669"/>
    <property type="project" value="TreeGrafter"/>
</dbReference>
<dbReference type="FunFam" id="1.10.20.10:FF:000072">
    <property type="entry name" value="Transcriptional activator spt7"/>
    <property type="match status" value="1"/>
</dbReference>
<comment type="subcellular location">
    <subcellularLocation>
        <location evidence="1">Nucleus</location>
    </subcellularLocation>
</comment>
<dbReference type="InterPro" id="IPR036427">
    <property type="entry name" value="Bromodomain-like_sf"/>
</dbReference>
<feature type="compositionally biased region" description="Polar residues" evidence="9">
    <location>
        <begin position="26"/>
        <end position="38"/>
    </location>
</feature>
<feature type="region of interest" description="Disordered" evidence="9">
    <location>
        <begin position="433"/>
        <end position="503"/>
    </location>
</feature>
<feature type="domain" description="Bromo" evidence="10">
    <location>
        <begin position="334"/>
        <end position="404"/>
    </location>
</feature>
<feature type="region of interest" description="Disordered" evidence="9">
    <location>
        <begin position="522"/>
        <end position="559"/>
    </location>
</feature>
<sequence>MSFVASTHRPSSRERPSHARFLHQPPNATRLRTPNATLNDEAMSNGSNANNLEGAAAEEDPRAARWHDHYMRTEARLNAILGGGLPGDDTFDALDNVPQPSSDDAPAAHDARPAVTPKKATRTIDEDDYGDDDDDEDEDDTRTSPLLSKSAPNGIAATSLGTPSIRIPSISHRLGIERTGTPSSEQNKSSDEVRKKLQQDKKAAEDAAKRSFNTLFYTLESDRDAMLEQQKLDELDRQVEIETSGAIANAPTNGAAPAPQQGTLSTTNLGASSLTLKHLISRIDAQRDRVHATDAQLRSLISEVRKNRSKWANEDRVGQEELYESVEKVLMELKAGEHAHPFLQRVNKREAPDYYAVIKQPMDIGTMMKKLKQLQYKSKKEFVDDLMLIWSNCLKYNADPSHFLRKKALHMKKETEKLVPLIPDITIRDRAEVEAEERRQRNGDVDADGADDSEDEEPIMASRGRKAPSKGGKGSNNARKAPPAGLEGTPGPDTKPPLPSINSAVSNLKNEFLRADSEMEGSVNGFTTPPPGTLTPLGPNGNSRIGAHGSQADYSEMDGTGASVNGFALEEDADLDDLEYKTWKQVTKKDRATIAAERHRLFRDDKLQPEEPAILRTKAGMRRWLRHRKQALEEESSDGPGTVPDGKDGVQPTAKESLAEGIEGDDERQIPDYYDAVCAIPDLNERLQWVEDAGGHVVQQFEEYMRIFPQGQYTTPDSGLAKKMEANMQSMQDTRKICAKIGIVKQMQLQSQLYQNQFQRYEPQPFMEQDIEPIVVSEEGALMDPFVNRAALQRSVGKIFYHAGFEEFQPSALDAVTDVAAKFFQNLVASLGVYRETPKMKSDVPVTLPNGKISDWAPRFTQEEAVLHALHANGVDLETLETYVKDDVERLGTKLSGMHDRMRSYYAELLRPAMDNVGADGAGAFNDGSEQFVGGDFAEDIGEDFFGFKELGLDREFGLTFSVPLHLLQNRVHSAYARQENSNTTTAGVVMPEPPKFEAVTIQSVESQIGLVQSWLFNKLHDNNSQPLIEDDDLPPKQRFPKPRLPPTGKISSPRKRPIREQQQMARKKRKLDEEKDDTGNDSNLIRGIGKPVGKLKLEPTQKDSSGVLEPEKDDGSAHGMPSPPESF</sequence>
<dbReference type="CDD" id="cd05510">
    <property type="entry name" value="Bromo_SPT7_like"/>
    <property type="match status" value="1"/>
</dbReference>
<feature type="compositionally biased region" description="Basic and acidic residues" evidence="9">
    <location>
        <begin position="188"/>
        <end position="205"/>
    </location>
</feature>
<keyword evidence="4 8" id="KW-0103">Bromodomain</keyword>
<dbReference type="InterPro" id="IPR009072">
    <property type="entry name" value="Histone-fold"/>
</dbReference>
<feature type="compositionally biased region" description="Basic and acidic residues" evidence="9">
    <location>
        <begin position="433"/>
        <end position="444"/>
    </location>
</feature>
<gene>
    <name evidence="11" type="ORF">CC86DRAFT_321587</name>
</gene>
<protein>
    <recommendedName>
        <fullName evidence="7">SAGA complex subunit Spt7</fullName>
    </recommendedName>
</protein>
<dbReference type="GO" id="GO:0005634">
    <property type="term" value="C:nucleus"/>
    <property type="evidence" value="ECO:0007669"/>
    <property type="project" value="UniProtKB-SubCell"/>
</dbReference>
<dbReference type="Gene3D" id="1.20.920.10">
    <property type="entry name" value="Bromodomain-like"/>
    <property type="match status" value="1"/>
</dbReference>
<dbReference type="PROSITE" id="PS00633">
    <property type="entry name" value="BROMODOMAIN_1"/>
    <property type="match status" value="1"/>
</dbReference>
<dbReference type="SUPFAM" id="SSF47370">
    <property type="entry name" value="Bromodomain"/>
    <property type="match status" value="1"/>
</dbReference>
<dbReference type="GO" id="GO:0046695">
    <property type="term" value="C:SLIK (SAGA-like) complex"/>
    <property type="evidence" value="ECO:0007669"/>
    <property type="project" value="InterPro"/>
</dbReference>
<feature type="compositionally biased region" description="Acidic residues" evidence="9">
    <location>
        <begin position="125"/>
        <end position="140"/>
    </location>
</feature>
<feature type="region of interest" description="Disordered" evidence="9">
    <location>
        <begin position="631"/>
        <end position="652"/>
    </location>
</feature>
<evidence type="ECO:0000313" key="11">
    <source>
        <dbReference type="EMBL" id="KAF2827474.1"/>
    </source>
</evidence>
<accession>A0A6A7A3T4</accession>
<dbReference type="GO" id="GO:0006325">
    <property type="term" value="P:chromatin organization"/>
    <property type="evidence" value="ECO:0007669"/>
    <property type="project" value="UniProtKB-ARBA"/>
</dbReference>
<evidence type="ECO:0000256" key="2">
    <source>
        <dbReference type="ARBA" id="ARBA00022553"/>
    </source>
</evidence>
<feature type="compositionally biased region" description="Acidic residues" evidence="9">
    <location>
        <begin position="445"/>
        <end position="458"/>
    </location>
</feature>
<feature type="region of interest" description="Disordered" evidence="9">
    <location>
        <begin position="90"/>
        <end position="205"/>
    </location>
</feature>
<dbReference type="OrthoDB" id="21449at2759"/>
<evidence type="ECO:0000256" key="8">
    <source>
        <dbReference type="PROSITE-ProRule" id="PRU00035"/>
    </source>
</evidence>
<dbReference type="GO" id="GO:0006357">
    <property type="term" value="P:regulation of transcription by RNA polymerase II"/>
    <property type="evidence" value="ECO:0007669"/>
    <property type="project" value="UniProtKB-ARBA"/>
</dbReference>
<dbReference type="EMBL" id="MU006224">
    <property type="protein sequence ID" value="KAF2827474.1"/>
    <property type="molecule type" value="Genomic_DNA"/>
</dbReference>
<keyword evidence="5" id="KW-0804">Transcription</keyword>
<evidence type="ECO:0000256" key="7">
    <source>
        <dbReference type="ARBA" id="ARBA00093633"/>
    </source>
</evidence>
<dbReference type="PROSITE" id="PS50014">
    <property type="entry name" value="BROMODOMAIN_2"/>
    <property type="match status" value="1"/>
</dbReference>
<dbReference type="PANTHER" id="PTHR47343">
    <property type="entry name" value="TRANSCRIPTIONAL ACTIVATOR SPT7"/>
    <property type="match status" value="1"/>
</dbReference>
<keyword evidence="3" id="KW-0805">Transcription regulation</keyword>
<evidence type="ECO:0000256" key="1">
    <source>
        <dbReference type="ARBA" id="ARBA00004123"/>
    </source>
</evidence>
<evidence type="ECO:0000256" key="6">
    <source>
        <dbReference type="ARBA" id="ARBA00023242"/>
    </source>
</evidence>
<feature type="region of interest" description="Disordered" evidence="9">
    <location>
        <begin position="245"/>
        <end position="267"/>
    </location>
</feature>
<keyword evidence="12" id="KW-1185">Reference proteome</keyword>
<dbReference type="SMART" id="SM00297">
    <property type="entry name" value="BROMO"/>
    <property type="match status" value="1"/>
</dbReference>
<keyword evidence="6" id="KW-0539">Nucleus</keyword>
<feature type="region of interest" description="Disordered" evidence="9">
    <location>
        <begin position="1027"/>
        <end position="1128"/>
    </location>
</feature>
<dbReference type="Pfam" id="PF00439">
    <property type="entry name" value="Bromodomain"/>
    <property type="match status" value="1"/>
</dbReference>
<dbReference type="GO" id="GO:0000124">
    <property type="term" value="C:SAGA complex"/>
    <property type="evidence" value="ECO:0007669"/>
    <property type="project" value="InterPro"/>
</dbReference>
<dbReference type="InterPro" id="IPR018359">
    <property type="entry name" value="Bromodomain_CS"/>
</dbReference>
<evidence type="ECO:0000256" key="3">
    <source>
        <dbReference type="ARBA" id="ARBA00023015"/>
    </source>
</evidence>
<keyword evidence="2" id="KW-0597">Phosphoprotein</keyword>
<dbReference type="InterPro" id="IPR037782">
    <property type="entry name" value="Spt7"/>
</dbReference>
<dbReference type="Proteomes" id="UP000799424">
    <property type="component" value="Unassembled WGS sequence"/>
</dbReference>
<evidence type="ECO:0000259" key="10">
    <source>
        <dbReference type="PROSITE" id="PS50014"/>
    </source>
</evidence>
<evidence type="ECO:0000256" key="9">
    <source>
        <dbReference type="SAM" id="MobiDB-lite"/>
    </source>
</evidence>
<evidence type="ECO:0000313" key="12">
    <source>
        <dbReference type="Proteomes" id="UP000799424"/>
    </source>
</evidence>
<dbReference type="FunFam" id="1.20.920.10:FF:000032">
    <property type="entry name" value="Transcriptional activator spt7"/>
    <property type="match status" value="1"/>
</dbReference>
<name>A0A6A7A3T4_9PLEO</name>
<dbReference type="CDD" id="cd22927">
    <property type="entry name" value="HFD_SPT7"/>
    <property type="match status" value="1"/>
</dbReference>
<dbReference type="AlphaFoldDB" id="A0A6A7A3T4"/>
<evidence type="ECO:0000256" key="4">
    <source>
        <dbReference type="ARBA" id="ARBA00023117"/>
    </source>
</evidence>
<dbReference type="InterPro" id="IPR001487">
    <property type="entry name" value="Bromodomain"/>
</dbReference>
<proteinExistence type="predicted"/>
<feature type="region of interest" description="Disordered" evidence="9">
    <location>
        <begin position="1"/>
        <end position="61"/>
    </location>
</feature>
<feature type="compositionally biased region" description="Low complexity" evidence="9">
    <location>
        <begin position="245"/>
        <end position="262"/>
    </location>
</feature>
<organism evidence="11 12">
    <name type="scientific">Ophiobolus disseminans</name>
    <dbReference type="NCBI Taxonomy" id="1469910"/>
    <lineage>
        <taxon>Eukaryota</taxon>
        <taxon>Fungi</taxon>
        <taxon>Dikarya</taxon>
        <taxon>Ascomycota</taxon>
        <taxon>Pezizomycotina</taxon>
        <taxon>Dothideomycetes</taxon>
        <taxon>Pleosporomycetidae</taxon>
        <taxon>Pleosporales</taxon>
        <taxon>Pleosporineae</taxon>
        <taxon>Phaeosphaeriaceae</taxon>
        <taxon>Ophiobolus</taxon>
    </lineage>
</organism>
<reference evidence="11" key="1">
    <citation type="journal article" date="2020" name="Stud. Mycol.">
        <title>101 Dothideomycetes genomes: a test case for predicting lifestyles and emergence of pathogens.</title>
        <authorList>
            <person name="Haridas S."/>
            <person name="Albert R."/>
            <person name="Binder M."/>
            <person name="Bloem J."/>
            <person name="Labutti K."/>
            <person name="Salamov A."/>
            <person name="Andreopoulos B."/>
            <person name="Baker S."/>
            <person name="Barry K."/>
            <person name="Bills G."/>
            <person name="Bluhm B."/>
            <person name="Cannon C."/>
            <person name="Castanera R."/>
            <person name="Culley D."/>
            <person name="Daum C."/>
            <person name="Ezra D."/>
            <person name="Gonzalez J."/>
            <person name="Henrissat B."/>
            <person name="Kuo A."/>
            <person name="Liang C."/>
            <person name="Lipzen A."/>
            <person name="Lutzoni F."/>
            <person name="Magnuson J."/>
            <person name="Mondo S."/>
            <person name="Nolan M."/>
            <person name="Ohm R."/>
            <person name="Pangilinan J."/>
            <person name="Park H.-J."/>
            <person name="Ramirez L."/>
            <person name="Alfaro M."/>
            <person name="Sun H."/>
            <person name="Tritt A."/>
            <person name="Yoshinaga Y."/>
            <person name="Zwiers L.-H."/>
            <person name="Turgeon B."/>
            <person name="Goodwin S."/>
            <person name="Spatafora J."/>
            <person name="Crous P."/>
            <person name="Grigoriev I."/>
        </authorList>
    </citation>
    <scope>NUCLEOTIDE SEQUENCE</scope>
    <source>
        <strain evidence="11">CBS 113818</strain>
    </source>
</reference>
<feature type="compositionally biased region" description="Low complexity" evidence="9">
    <location>
        <begin position="44"/>
        <end position="55"/>
    </location>
</feature>